<dbReference type="AlphaFoldDB" id="A0AAD8ECI8"/>
<accession>A0AAD8ECI8</accession>
<gene>
    <name evidence="4" type="ORF">L9F63_002883</name>
</gene>
<keyword evidence="5" id="KW-1185">Reference proteome</keyword>
<dbReference type="GO" id="GO:0016042">
    <property type="term" value="P:lipid catabolic process"/>
    <property type="evidence" value="ECO:0007669"/>
    <property type="project" value="InterPro"/>
</dbReference>
<feature type="coiled-coil region" evidence="1">
    <location>
        <begin position="199"/>
        <end position="237"/>
    </location>
</feature>
<evidence type="ECO:0000259" key="3">
    <source>
        <dbReference type="Pfam" id="PF08703"/>
    </source>
</evidence>
<feature type="region of interest" description="Disordered" evidence="2">
    <location>
        <begin position="242"/>
        <end position="271"/>
    </location>
</feature>
<dbReference type="EMBL" id="JASPKZ010007286">
    <property type="protein sequence ID" value="KAJ9585298.1"/>
    <property type="molecule type" value="Genomic_DNA"/>
</dbReference>
<feature type="compositionally biased region" description="Basic and acidic residues" evidence="2">
    <location>
        <begin position="20"/>
        <end position="30"/>
    </location>
</feature>
<evidence type="ECO:0000313" key="4">
    <source>
        <dbReference type="EMBL" id="KAJ9585298.1"/>
    </source>
</evidence>
<dbReference type="Pfam" id="PF08703">
    <property type="entry name" value="PLC-beta_C"/>
    <property type="match status" value="1"/>
</dbReference>
<dbReference type="InterPro" id="IPR014815">
    <property type="entry name" value="PLC-beta_C"/>
</dbReference>
<dbReference type="SUPFAM" id="SSF69989">
    <property type="entry name" value="C-terminal domain of PLC-beta"/>
    <property type="match status" value="1"/>
</dbReference>
<reference evidence="4" key="2">
    <citation type="submission" date="2023-05" db="EMBL/GenBank/DDBJ databases">
        <authorList>
            <person name="Fouks B."/>
        </authorList>
    </citation>
    <scope>NUCLEOTIDE SEQUENCE</scope>
    <source>
        <strain evidence="4">Stay&amp;Tobe</strain>
        <tissue evidence="4">Testes</tissue>
    </source>
</reference>
<comment type="caution">
    <text evidence="4">The sequence shown here is derived from an EMBL/GenBank/DDBJ whole genome shotgun (WGS) entry which is preliminary data.</text>
</comment>
<protein>
    <recommendedName>
        <fullName evidence="3">Phospholipase C-beta C-terminal domain-containing protein</fullName>
    </recommendedName>
</protein>
<organism evidence="4 5">
    <name type="scientific">Diploptera punctata</name>
    <name type="common">Pacific beetle cockroach</name>
    <dbReference type="NCBI Taxonomy" id="6984"/>
    <lineage>
        <taxon>Eukaryota</taxon>
        <taxon>Metazoa</taxon>
        <taxon>Ecdysozoa</taxon>
        <taxon>Arthropoda</taxon>
        <taxon>Hexapoda</taxon>
        <taxon>Insecta</taxon>
        <taxon>Pterygota</taxon>
        <taxon>Neoptera</taxon>
        <taxon>Polyneoptera</taxon>
        <taxon>Dictyoptera</taxon>
        <taxon>Blattodea</taxon>
        <taxon>Blaberoidea</taxon>
        <taxon>Blaberidae</taxon>
        <taxon>Diplopterinae</taxon>
        <taxon>Diploptera</taxon>
    </lineage>
</organism>
<keyword evidence="1" id="KW-0175">Coiled coil</keyword>
<sequence length="271" mass="31541">MENKAVKEKWQELDKKLETLKKKHEKEKSKVQTQVRTSHHENDGKIKSKFYGNMLVKRLSSKNIDLSMSAVQPDTSECSECESDASKTTGLPRSHSERLLSLCKDYIDHEKELREKYHILAFQTIEKLMKTSQANQLKLLHALLERETADVMRKLEATRRAEVKVLAKRHKDRDELVRIKREVASSMVEKGVNERVRLKTIYEKKREELARQHEEVRHNLEEEKNKAMAELNQRYEDCVAKVKEDLQHHHHTQSAATGGADTQPTADDVPQ</sequence>
<dbReference type="Proteomes" id="UP001233999">
    <property type="component" value="Unassembled WGS sequence"/>
</dbReference>
<evidence type="ECO:0000256" key="2">
    <source>
        <dbReference type="SAM" id="MobiDB-lite"/>
    </source>
</evidence>
<feature type="region of interest" description="Disordered" evidence="2">
    <location>
        <begin position="20"/>
        <end position="45"/>
    </location>
</feature>
<dbReference type="GO" id="GO:0005509">
    <property type="term" value="F:calcium ion binding"/>
    <property type="evidence" value="ECO:0007669"/>
    <property type="project" value="InterPro"/>
</dbReference>
<dbReference type="InterPro" id="IPR042531">
    <property type="entry name" value="PLC-beta_C_sf"/>
</dbReference>
<evidence type="ECO:0000256" key="1">
    <source>
        <dbReference type="SAM" id="Coils"/>
    </source>
</evidence>
<feature type="compositionally biased region" description="Polar residues" evidence="2">
    <location>
        <begin position="253"/>
        <end position="265"/>
    </location>
</feature>
<name>A0AAD8ECI8_DIPPU</name>
<proteinExistence type="predicted"/>
<feature type="domain" description="Phospholipase C-beta C-terminal" evidence="3">
    <location>
        <begin position="9"/>
        <end position="253"/>
    </location>
</feature>
<dbReference type="Gene3D" id="1.20.1230.10">
    <property type="entry name" value="Phospholipase C beta, distal C-terminal domain"/>
    <property type="match status" value="1"/>
</dbReference>
<reference evidence="4" key="1">
    <citation type="journal article" date="2023" name="IScience">
        <title>Live-bearing cockroach genome reveals convergent evolutionary mechanisms linked to viviparity in insects and beyond.</title>
        <authorList>
            <person name="Fouks B."/>
            <person name="Harrison M.C."/>
            <person name="Mikhailova A.A."/>
            <person name="Marchal E."/>
            <person name="English S."/>
            <person name="Carruthers M."/>
            <person name="Jennings E.C."/>
            <person name="Chiamaka E.L."/>
            <person name="Frigard R.A."/>
            <person name="Pippel M."/>
            <person name="Attardo G.M."/>
            <person name="Benoit J.B."/>
            <person name="Bornberg-Bauer E."/>
            <person name="Tobe S.S."/>
        </authorList>
    </citation>
    <scope>NUCLEOTIDE SEQUENCE</scope>
    <source>
        <strain evidence="4">Stay&amp;Tobe</strain>
    </source>
</reference>
<evidence type="ECO:0000313" key="5">
    <source>
        <dbReference type="Proteomes" id="UP001233999"/>
    </source>
</evidence>
<dbReference type="GO" id="GO:0004435">
    <property type="term" value="F:phosphatidylinositol-4,5-bisphosphate phospholipase C activity"/>
    <property type="evidence" value="ECO:0007669"/>
    <property type="project" value="InterPro"/>
</dbReference>